<dbReference type="PANTHER" id="PTHR34385:SF1">
    <property type="entry name" value="PEPTIDOGLYCAN L-ALANYL-D-GLUTAMATE ENDOPEPTIDASE CWLK"/>
    <property type="match status" value="1"/>
</dbReference>
<evidence type="ECO:0000259" key="2">
    <source>
        <dbReference type="Pfam" id="PF02557"/>
    </source>
</evidence>
<keyword evidence="4" id="KW-1185">Reference proteome</keyword>
<dbReference type="Gene3D" id="3.30.1380.10">
    <property type="match status" value="1"/>
</dbReference>
<name>A0ABV1DXJ4_9FIRM</name>
<feature type="transmembrane region" description="Helical" evidence="1">
    <location>
        <begin position="12"/>
        <end position="36"/>
    </location>
</feature>
<keyword evidence="1" id="KW-1133">Transmembrane helix</keyword>
<dbReference type="PROSITE" id="PS51257">
    <property type="entry name" value="PROKAR_LIPOPROTEIN"/>
    <property type="match status" value="1"/>
</dbReference>
<protein>
    <submittedName>
        <fullName evidence="3">M15 family metallopeptidase</fullName>
    </submittedName>
</protein>
<dbReference type="Pfam" id="PF02557">
    <property type="entry name" value="VanY"/>
    <property type="match status" value="1"/>
</dbReference>
<evidence type="ECO:0000256" key="1">
    <source>
        <dbReference type="SAM" id="Phobius"/>
    </source>
</evidence>
<evidence type="ECO:0000313" key="3">
    <source>
        <dbReference type="EMBL" id="MEQ2439778.1"/>
    </source>
</evidence>
<dbReference type="CDD" id="cd14852">
    <property type="entry name" value="LD-carboxypeptidase"/>
    <property type="match status" value="1"/>
</dbReference>
<dbReference type="InterPro" id="IPR058193">
    <property type="entry name" value="VanY/YodJ_core_dom"/>
</dbReference>
<keyword evidence="1" id="KW-0812">Transmembrane</keyword>
<dbReference type="InterPro" id="IPR052179">
    <property type="entry name" value="DD-CPase-like"/>
</dbReference>
<dbReference type="Proteomes" id="UP001489509">
    <property type="component" value="Unassembled WGS sequence"/>
</dbReference>
<evidence type="ECO:0000313" key="4">
    <source>
        <dbReference type="Proteomes" id="UP001489509"/>
    </source>
</evidence>
<dbReference type="SUPFAM" id="SSF55166">
    <property type="entry name" value="Hedgehog/DD-peptidase"/>
    <property type="match status" value="1"/>
</dbReference>
<keyword evidence="1" id="KW-0472">Membrane</keyword>
<gene>
    <name evidence="3" type="ORF">WMO26_02940</name>
</gene>
<dbReference type="PANTHER" id="PTHR34385">
    <property type="entry name" value="D-ALANYL-D-ALANINE CARBOXYPEPTIDASE"/>
    <property type="match status" value="1"/>
</dbReference>
<reference evidence="3 4" key="1">
    <citation type="submission" date="2024-03" db="EMBL/GenBank/DDBJ databases">
        <title>Human intestinal bacterial collection.</title>
        <authorList>
            <person name="Pauvert C."/>
            <person name="Hitch T.C.A."/>
            <person name="Clavel T."/>
        </authorList>
    </citation>
    <scope>NUCLEOTIDE SEQUENCE [LARGE SCALE GENOMIC DNA]</scope>
    <source>
        <strain evidence="3 4">CLA-JM-H44</strain>
    </source>
</reference>
<organism evidence="3 4">
    <name type="scientific">Solibaculum intestinale</name>
    <dbReference type="NCBI Taxonomy" id="3133165"/>
    <lineage>
        <taxon>Bacteria</taxon>
        <taxon>Bacillati</taxon>
        <taxon>Bacillota</taxon>
        <taxon>Clostridia</taxon>
        <taxon>Eubacteriales</taxon>
        <taxon>Oscillospiraceae</taxon>
        <taxon>Solibaculum</taxon>
    </lineage>
</organism>
<proteinExistence type="predicted"/>
<dbReference type="EMBL" id="JBBMFD010000003">
    <property type="protein sequence ID" value="MEQ2439778.1"/>
    <property type="molecule type" value="Genomic_DNA"/>
</dbReference>
<dbReference type="InterPro" id="IPR003709">
    <property type="entry name" value="VanY-like_core_dom"/>
</dbReference>
<feature type="domain" description="D-alanyl-D-alanine carboxypeptidase-like core" evidence="2">
    <location>
        <begin position="117"/>
        <end position="245"/>
    </location>
</feature>
<dbReference type="RefSeq" id="WP_349218044.1">
    <property type="nucleotide sequence ID" value="NZ_JBBMFD010000003.1"/>
</dbReference>
<sequence length="323" mass="36197">MSTSKQKHNHISYGLLISAVLLLCVAVVAGCAFYWADDAGKEPSMPSEALSNQPSIASAVDPSGYTEKILSHDAIYEGHLILVNAQVPYRFPETNRLIGVYDHKSDGYKVKDRNVQVDEDMMGPLDAMLHDFHEATGNGNVLALSGFRTYDYQKTLLANKVSEVGAVEASKWVAPPGGSEHHTGYAMDLGVFNQFGRLEDYTGEGVYSWINQSCYKYGFIVRYDEAKSDLTGVSYEPWHFRFVGKPHAYIMTQQGICMEEYIDYLKQFPFGRQHLQIEDFDGKRYEIYYVKAEDGDTRVPVPTGRAYTLSGNNVDGFIVTVEL</sequence>
<dbReference type="InterPro" id="IPR009045">
    <property type="entry name" value="Zn_M74/Hedgehog-like"/>
</dbReference>
<comment type="caution">
    <text evidence="3">The sequence shown here is derived from an EMBL/GenBank/DDBJ whole genome shotgun (WGS) entry which is preliminary data.</text>
</comment>
<accession>A0ABV1DXJ4</accession>
<dbReference type="Gene3D" id="3.30.200.180">
    <property type="match status" value="1"/>
</dbReference>